<proteinExistence type="predicted"/>
<keyword evidence="8" id="KW-1185">Reference proteome</keyword>
<keyword evidence="4 5" id="KW-0472">Membrane</keyword>
<dbReference type="PANTHER" id="PTHR31310">
    <property type="match status" value="1"/>
</dbReference>
<keyword evidence="2 5" id="KW-0812">Transmembrane</keyword>
<dbReference type="Pfam" id="PF14378">
    <property type="entry name" value="PAP2_3"/>
    <property type="match status" value="1"/>
</dbReference>
<comment type="subcellular location">
    <subcellularLocation>
        <location evidence="1">Membrane</location>
        <topology evidence="1">Multi-pass membrane protein</topology>
    </subcellularLocation>
</comment>
<feature type="transmembrane region" description="Helical" evidence="5">
    <location>
        <begin position="272"/>
        <end position="294"/>
    </location>
</feature>
<feature type="transmembrane region" description="Helical" evidence="5">
    <location>
        <begin position="101"/>
        <end position="122"/>
    </location>
</feature>
<evidence type="ECO:0000256" key="2">
    <source>
        <dbReference type="ARBA" id="ARBA00022692"/>
    </source>
</evidence>
<evidence type="ECO:0000256" key="3">
    <source>
        <dbReference type="ARBA" id="ARBA00022989"/>
    </source>
</evidence>
<dbReference type="Proteomes" id="UP000193207">
    <property type="component" value="Unassembled WGS sequence"/>
</dbReference>
<dbReference type="EMBL" id="FWFU01000001">
    <property type="protein sequence ID" value="SLN13891.1"/>
    <property type="molecule type" value="Genomic_DNA"/>
</dbReference>
<dbReference type="SUPFAM" id="SSF48317">
    <property type="entry name" value="Acid phosphatase/Vanadium-dependent haloperoxidase"/>
    <property type="match status" value="1"/>
</dbReference>
<feature type="transmembrane region" description="Helical" evidence="5">
    <location>
        <begin position="54"/>
        <end position="80"/>
    </location>
</feature>
<organism evidence="7 8">
    <name type="scientific">Roseovarius halotolerans</name>
    <dbReference type="NCBI Taxonomy" id="505353"/>
    <lineage>
        <taxon>Bacteria</taxon>
        <taxon>Pseudomonadati</taxon>
        <taxon>Pseudomonadota</taxon>
        <taxon>Alphaproteobacteria</taxon>
        <taxon>Rhodobacterales</taxon>
        <taxon>Roseobacteraceae</taxon>
        <taxon>Roseovarius</taxon>
    </lineage>
</organism>
<dbReference type="PANTHER" id="PTHR31310:SF7">
    <property type="entry name" value="PA-PHOSPHATASE RELATED-FAMILY PROTEIN DDB_G0268928"/>
    <property type="match status" value="1"/>
</dbReference>
<dbReference type="GO" id="GO:0016020">
    <property type="term" value="C:membrane"/>
    <property type="evidence" value="ECO:0007669"/>
    <property type="project" value="UniProtKB-SubCell"/>
</dbReference>
<gene>
    <name evidence="7" type="ORF">ROH8110_00281</name>
</gene>
<feature type="transmembrane region" description="Helical" evidence="5">
    <location>
        <begin position="326"/>
        <end position="348"/>
    </location>
</feature>
<sequence length="351" mass="38782">MPDASYLPPRSQTVTQGLQRNTILLGLVACQLALASAISAIAGAPFDDSTVTTLLLLATTLVPLFMVVLMVAHFLHLALLRRPGRPLQSWLRDIRIVALDPRRLGAGLLSLLLVAIFTSAFADAKSNIALIQPFAWDPWLATLDRWLHFGHDPWVWLQPLFGSPLATTILNANYHFWLFMMHFMIFMACFDRHERAQSARFIFALLLGFALGGNVLALVLSSAGPVYFQAFGFGPDFAPLVQGLRASDQVSPVWALDVQRTLLKGFNDETTVSGISAMPSMHVASSVIMTLYAFSWRRWAGWLLVLFSVLIVLGSVHLGWHYAVDAYLAIPLALACWWLAGRLCRLLADPA</sequence>
<evidence type="ECO:0000256" key="5">
    <source>
        <dbReference type="SAM" id="Phobius"/>
    </source>
</evidence>
<name>A0A1X6YAR9_9RHOB</name>
<protein>
    <recommendedName>
        <fullName evidence="6">Inositolphosphotransferase Aur1/Ipt1 domain-containing protein</fullName>
    </recommendedName>
</protein>
<reference evidence="7 8" key="1">
    <citation type="submission" date="2017-03" db="EMBL/GenBank/DDBJ databases">
        <authorList>
            <person name="Afonso C.L."/>
            <person name="Miller P.J."/>
            <person name="Scott M.A."/>
            <person name="Spackman E."/>
            <person name="Goraichik I."/>
            <person name="Dimitrov K.M."/>
            <person name="Suarez D.L."/>
            <person name="Swayne D.E."/>
        </authorList>
    </citation>
    <scope>NUCLEOTIDE SEQUENCE [LARGE SCALE GENOMIC DNA]</scope>
    <source>
        <strain evidence="7 8">CECT 8110</strain>
    </source>
</reference>
<dbReference type="InterPro" id="IPR026841">
    <property type="entry name" value="Aur1/Ipt1"/>
</dbReference>
<evidence type="ECO:0000256" key="4">
    <source>
        <dbReference type="ARBA" id="ARBA00023136"/>
    </source>
</evidence>
<feature type="transmembrane region" description="Helical" evidence="5">
    <location>
        <begin position="301"/>
        <end position="320"/>
    </location>
</feature>
<dbReference type="AlphaFoldDB" id="A0A1X6YAR9"/>
<dbReference type="InterPro" id="IPR036938">
    <property type="entry name" value="PAP2/HPO_sf"/>
</dbReference>
<keyword evidence="3 5" id="KW-1133">Transmembrane helix</keyword>
<evidence type="ECO:0000313" key="8">
    <source>
        <dbReference type="Proteomes" id="UP000193207"/>
    </source>
</evidence>
<accession>A0A1X6YAR9</accession>
<evidence type="ECO:0000259" key="6">
    <source>
        <dbReference type="Pfam" id="PF14378"/>
    </source>
</evidence>
<dbReference type="Gene3D" id="1.20.144.10">
    <property type="entry name" value="Phosphatidic acid phosphatase type 2/haloperoxidase"/>
    <property type="match status" value="1"/>
</dbReference>
<dbReference type="InterPro" id="IPR052185">
    <property type="entry name" value="IPC_Synthase-Related"/>
</dbReference>
<evidence type="ECO:0000256" key="1">
    <source>
        <dbReference type="ARBA" id="ARBA00004141"/>
    </source>
</evidence>
<evidence type="ECO:0000313" key="7">
    <source>
        <dbReference type="EMBL" id="SLN13891.1"/>
    </source>
</evidence>
<dbReference type="OrthoDB" id="9816314at2"/>
<feature type="transmembrane region" description="Helical" evidence="5">
    <location>
        <begin position="21"/>
        <end position="42"/>
    </location>
</feature>
<dbReference type="RefSeq" id="WP_085815997.1">
    <property type="nucleotide sequence ID" value="NZ_FWFU01000001.1"/>
</dbReference>
<feature type="transmembrane region" description="Helical" evidence="5">
    <location>
        <begin position="202"/>
        <end position="228"/>
    </location>
</feature>
<feature type="domain" description="Inositolphosphotransferase Aur1/Ipt1" evidence="6">
    <location>
        <begin position="139"/>
        <end position="339"/>
    </location>
</feature>